<keyword evidence="4" id="KW-1185">Reference proteome</keyword>
<dbReference type="InterPro" id="IPR000719">
    <property type="entry name" value="Prot_kinase_dom"/>
</dbReference>
<organism evidence="3 4">
    <name type="scientific">Armillaria tabescens</name>
    <name type="common">Ringless honey mushroom</name>
    <name type="synonym">Agaricus tabescens</name>
    <dbReference type="NCBI Taxonomy" id="1929756"/>
    <lineage>
        <taxon>Eukaryota</taxon>
        <taxon>Fungi</taxon>
        <taxon>Dikarya</taxon>
        <taxon>Basidiomycota</taxon>
        <taxon>Agaricomycotina</taxon>
        <taxon>Agaricomycetes</taxon>
        <taxon>Agaricomycetidae</taxon>
        <taxon>Agaricales</taxon>
        <taxon>Marasmiineae</taxon>
        <taxon>Physalacriaceae</taxon>
        <taxon>Desarmillaria</taxon>
    </lineage>
</organism>
<protein>
    <recommendedName>
        <fullName evidence="2">Protein kinase domain-containing protein</fullName>
    </recommendedName>
</protein>
<dbReference type="SUPFAM" id="SSF56112">
    <property type="entry name" value="Protein kinase-like (PK-like)"/>
    <property type="match status" value="1"/>
</dbReference>
<dbReference type="Proteomes" id="UP001175211">
    <property type="component" value="Unassembled WGS sequence"/>
</dbReference>
<evidence type="ECO:0000259" key="2">
    <source>
        <dbReference type="PROSITE" id="PS50011"/>
    </source>
</evidence>
<dbReference type="EMBL" id="JAUEPS010000032">
    <property type="protein sequence ID" value="KAK0452001.1"/>
    <property type="molecule type" value="Genomic_DNA"/>
</dbReference>
<evidence type="ECO:0000256" key="1">
    <source>
        <dbReference type="SAM" id="MobiDB-lite"/>
    </source>
</evidence>
<dbReference type="InterPro" id="IPR011009">
    <property type="entry name" value="Kinase-like_dom_sf"/>
</dbReference>
<name>A0AA39JZX0_ARMTA</name>
<proteinExistence type="predicted"/>
<dbReference type="PANTHER" id="PTHR37171:SF1">
    <property type="entry name" value="SERINE_THREONINE-PROTEIN KINASE YRZF-RELATED"/>
    <property type="match status" value="1"/>
</dbReference>
<feature type="domain" description="Protein kinase" evidence="2">
    <location>
        <begin position="496"/>
        <end position="687"/>
    </location>
</feature>
<sequence>MSDSLESRSESLDDIEALEELLSFVPPPLRQDPDSDVPASDWSPVTFFDKHLDDSLILKRVKVLPRLVSTLSEALDEHVSSFKSRGKPFYSPYILVRHVPYNNTVVATASDISRRFCEGGHPFIQAASVLALHPHQSELKSVFVMSGRPADEPPDFHSEQYTLQHTIETGTLMSALLGSLDDDRKALLLSVLKSFPRLAIYEAYALSGKIVLEEMSGLSTYDVFPWKKGGGSRYRQVSHQVPPPDSDASKYLWETEPSDHSMQMEAPSRLRRSERLKKSAVDTSTSHKKPERRPISKPSHKAAATTQSIIAPKKTASHRYTANAADFIQRAWAHAVDCDSTVIIFDCGNYLRVGIRHRKTQTLYLSDLVDVCSHTDPAYGKLLVGIYLAIIRDAMDRAPLLDKSLTKTDKHSTRMTSRKRRRDRDEVTPVRRSRRKLGESSEEVEPDVILSELSTRNVALLYLEDGRFNSPLPSFFRRAGSSSRKRSFRYDECLALVLLKKIGEGAVGEAYEASLEVDLSAGNVARHPHKVIVKLAFHEEQTERLRHEYSIYRYLSTGPNQVKNIPRAFGFFEDVESEAGVLILSHAGVALAYRSTPPGTGIEVSDEERATFIQILKSIHAAGVAHGDIRSWNLLEDDKGGLFIADFDRAKIHGSRRQMAAELERIGNLLDGENIDDNSVTSYPASS</sequence>
<dbReference type="Gene3D" id="3.30.200.20">
    <property type="entry name" value="Phosphorylase Kinase, domain 1"/>
    <property type="match status" value="1"/>
</dbReference>
<dbReference type="PROSITE" id="PS50011">
    <property type="entry name" value="PROTEIN_KINASE_DOM"/>
    <property type="match status" value="1"/>
</dbReference>
<dbReference type="PANTHER" id="PTHR37171">
    <property type="entry name" value="SERINE/THREONINE-PROTEIN KINASE YRZF-RELATED"/>
    <property type="match status" value="1"/>
</dbReference>
<reference evidence="3" key="1">
    <citation type="submission" date="2023-06" db="EMBL/GenBank/DDBJ databases">
        <authorList>
            <consortium name="Lawrence Berkeley National Laboratory"/>
            <person name="Ahrendt S."/>
            <person name="Sahu N."/>
            <person name="Indic B."/>
            <person name="Wong-Bajracharya J."/>
            <person name="Merenyi Z."/>
            <person name="Ke H.-M."/>
            <person name="Monk M."/>
            <person name="Kocsube S."/>
            <person name="Drula E."/>
            <person name="Lipzen A."/>
            <person name="Balint B."/>
            <person name="Henrissat B."/>
            <person name="Andreopoulos B."/>
            <person name="Martin F.M."/>
            <person name="Harder C.B."/>
            <person name="Rigling D."/>
            <person name="Ford K.L."/>
            <person name="Foster G.D."/>
            <person name="Pangilinan J."/>
            <person name="Papanicolaou A."/>
            <person name="Barry K."/>
            <person name="LaButti K."/>
            <person name="Viragh M."/>
            <person name="Koriabine M."/>
            <person name="Yan M."/>
            <person name="Riley R."/>
            <person name="Champramary S."/>
            <person name="Plett K.L."/>
            <person name="Tsai I.J."/>
            <person name="Slot J."/>
            <person name="Sipos G."/>
            <person name="Plett J."/>
            <person name="Nagy L.G."/>
            <person name="Grigoriev I.V."/>
        </authorList>
    </citation>
    <scope>NUCLEOTIDE SEQUENCE</scope>
    <source>
        <strain evidence="3">CCBAS 213</strain>
    </source>
</reference>
<gene>
    <name evidence="3" type="ORF">EV420DRAFT_702406</name>
</gene>
<dbReference type="AlphaFoldDB" id="A0AA39JZX0"/>
<evidence type="ECO:0000313" key="3">
    <source>
        <dbReference type="EMBL" id="KAK0452001.1"/>
    </source>
</evidence>
<accession>A0AA39JZX0</accession>
<dbReference type="GO" id="GO:0005524">
    <property type="term" value="F:ATP binding"/>
    <property type="evidence" value="ECO:0007669"/>
    <property type="project" value="InterPro"/>
</dbReference>
<dbReference type="InterPro" id="IPR052396">
    <property type="entry name" value="Meiotic_Drive_Suppr_Kinase"/>
</dbReference>
<evidence type="ECO:0000313" key="4">
    <source>
        <dbReference type="Proteomes" id="UP001175211"/>
    </source>
</evidence>
<dbReference type="GeneID" id="85366693"/>
<dbReference type="GO" id="GO:0004672">
    <property type="term" value="F:protein kinase activity"/>
    <property type="evidence" value="ECO:0007669"/>
    <property type="project" value="InterPro"/>
</dbReference>
<feature type="region of interest" description="Disordered" evidence="1">
    <location>
        <begin position="405"/>
        <end position="439"/>
    </location>
</feature>
<feature type="region of interest" description="Disordered" evidence="1">
    <location>
        <begin position="232"/>
        <end position="308"/>
    </location>
</feature>
<feature type="compositionally biased region" description="Basic and acidic residues" evidence="1">
    <location>
        <begin position="271"/>
        <end position="280"/>
    </location>
</feature>
<dbReference type="Gene3D" id="1.10.510.10">
    <property type="entry name" value="Transferase(Phosphotransferase) domain 1"/>
    <property type="match status" value="1"/>
</dbReference>
<comment type="caution">
    <text evidence="3">The sequence shown here is derived from an EMBL/GenBank/DDBJ whole genome shotgun (WGS) entry which is preliminary data.</text>
</comment>
<dbReference type="RefSeq" id="XP_060327835.1">
    <property type="nucleotide sequence ID" value="XM_060483145.1"/>
</dbReference>